<proteinExistence type="predicted"/>
<dbReference type="EMBL" id="LASW01000008">
    <property type="protein sequence ID" value="KKC00692.1"/>
    <property type="molecule type" value="Genomic_DNA"/>
</dbReference>
<dbReference type="RefSeq" id="WP_046188219.1">
    <property type="nucleotide sequence ID" value="NZ_JACKUJ010000035.1"/>
</dbReference>
<reference evidence="5" key="1">
    <citation type="submission" date="2015-04" db="EMBL/GenBank/DDBJ databases">
        <title>Genome sequence of Mycobacterium arupense GUC1.</title>
        <authorList>
            <person name="Greninger A.L."/>
            <person name="Cunningham G."/>
            <person name="Chiu C.Y."/>
            <person name="Miller S."/>
        </authorList>
    </citation>
    <scope>NUCLEOTIDE SEQUENCE [LARGE SCALE GENOMIC DNA]</scope>
    <source>
        <strain evidence="5">GUC1</strain>
    </source>
</reference>
<dbReference type="GO" id="GO:0070967">
    <property type="term" value="F:coenzyme F420 binding"/>
    <property type="evidence" value="ECO:0007669"/>
    <property type="project" value="TreeGrafter"/>
</dbReference>
<reference evidence="3" key="2">
    <citation type="submission" date="2015-04" db="EMBL/GenBank/DDBJ databases">
        <title>Genome sequence of Mycobacterium arupense strain GUC1.</title>
        <authorList>
            <person name="Greninger A.L."/>
            <person name="Cunningham G."/>
            <person name="Chiu C.Y."/>
            <person name="Miller S."/>
        </authorList>
    </citation>
    <scope>NUCLEOTIDE SEQUENCE</scope>
    <source>
        <strain evidence="3">GUC1</strain>
    </source>
</reference>
<keyword evidence="6" id="KW-1185">Reference proteome</keyword>
<evidence type="ECO:0000313" key="3">
    <source>
        <dbReference type="EMBL" id="KKC00692.1"/>
    </source>
</evidence>
<gene>
    <name evidence="4" type="ORF">BST15_04410</name>
    <name evidence="3" type="ORF">WR43_03615</name>
</gene>
<dbReference type="AlphaFoldDB" id="A0A0F5N171"/>
<dbReference type="InterPro" id="IPR012349">
    <property type="entry name" value="Split_barrel_FMN-bd"/>
</dbReference>
<dbReference type="STRING" id="342002.BST15_04410"/>
<dbReference type="EMBL" id="MVHH01000005">
    <property type="protein sequence ID" value="ORA00454.1"/>
    <property type="molecule type" value="Genomic_DNA"/>
</dbReference>
<dbReference type="SUPFAM" id="SSF50475">
    <property type="entry name" value="FMN-binding split barrel"/>
    <property type="match status" value="1"/>
</dbReference>
<dbReference type="Gene3D" id="2.30.110.10">
    <property type="entry name" value="Electron Transport, Fmn-binding Protein, Chain A"/>
    <property type="match status" value="1"/>
</dbReference>
<accession>A0A0F5N171</accession>
<dbReference type="PANTHER" id="PTHR35176:SF11">
    <property type="entry name" value="PYRIDOXAMINE 5'-PHOSPHATE OXIDASE FAMILY PROTEIN"/>
    <property type="match status" value="1"/>
</dbReference>
<evidence type="ECO:0000313" key="6">
    <source>
        <dbReference type="Proteomes" id="UP000192327"/>
    </source>
</evidence>
<protein>
    <submittedName>
        <fullName evidence="4">PPOX class F420-dependent oxidoreductase</fullName>
    </submittedName>
    <submittedName>
        <fullName evidence="3">Pyridoxamine 5-phosphate oxidase</fullName>
    </submittedName>
</protein>
<dbReference type="Proteomes" id="UP000034416">
    <property type="component" value="Unassembled WGS sequence"/>
</dbReference>
<feature type="domain" description="Pyridoxamine 5'-phosphate oxidase N-terminal" evidence="2">
    <location>
        <begin position="11"/>
        <end position="103"/>
    </location>
</feature>
<dbReference type="PANTHER" id="PTHR35176">
    <property type="entry name" value="HEME OXYGENASE HI_0854-RELATED"/>
    <property type="match status" value="1"/>
</dbReference>
<evidence type="ECO:0000256" key="1">
    <source>
        <dbReference type="ARBA" id="ARBA00023002"/>
    </source>
</evidence>
<evidence type="ECO:0000259" key="2">
    <source>
        <dbReference type="Pfam" id="PF01243"/>
    </source>
</evidence>
<keyword evidence="1" id="KW-0560">Oxidoreductase</keyword>
<dbReference type="InterPro" id="IPR052019">
    <property type="entry name" value="F420H2_bilvrd_red/Heme_oxyg"/>
</dbReference>
<dbReference type="InterPro" id="IPR011576">
    <property type="entry name" value="Pyridox_Oxase_N"/>
</dbReference>
<dbReference type="Proteomes" id="UP000192327">
    <property type="component" value="Unassembled WGS sequence"/>
</dbReference>
<dbReference type="OrthoDB" id="5738083at2"/>
<dbReference type="PATRIC" id="fig|342002.3.peg.1456"/>
<dbReference type="NCBIfam" id="TIGR03666">
    <property type="entry name" value="Rv2061_F420"/>
    <property type="match status" value="1"/>
</dbReference>
<reference evidence="4 6" key="3">
    <citation type="submission" date="2016-12" db="EMBL/GenBank/DDBJ databases">
        <title>The new phylogeny of genus Mycobacterium.</title>
        <authorList>
            <person name="Tortoli E."/>
            <person name="Trovato A."/>
            <person name="Cirillo D.M."/>
        </authorList>
    </citation>
    <scope>NUCLEOTIDE SEQUENCE [LARGE SCALE GENOMIC DNA]</scope>
    <source>
        <strain evidence="4 6">DSM 44942</strain>
    </source>
</reference>
<comment type="caution">
    <text evidence="3">The sequence shown here is derived from an EMBL/GenBank/DDBJ whole genome shotgun (WGS) entry which is preliminary data.</text>
</comment>
<name>A0A0F5N171_9MYCO</name>
<evidence type="ECO:0000313" key="5">
    <source>
        <dbReference type="Proteomes" id="UP000034416"/>
    </source>
</evidence>
<sequence>MHPHITLPDELLHSRYALLRTFRRDGSPVDTPVWFALDDGSIVFRTRIGPKTGRITRCPSVELIPCDYLGRHSHSAPALGGRATILSGDEAETANRALHRRYGWQWNIVPMIPVPGVNNVHRDLPIREKLRRTRVRSLWPDSVIVRVDPVGS</sequence>
<dbReference type="GO" id="GO:0016627">
    <property type="term" value="F:oxidoreductase activity, acting on the CH-CH group of donors"/>
    <property type="evidence" value="ECO:0007669"/>
    <property type="project" value="TreeGrafter"/>
</dbReference>
<organism evidence="3 5">
    <name type="scientific">Mycolicibacter arupensis</name>
    <dbReference type="NCBI Taxonomy" id="342002"/>
    <lineage>
        <taxon>Bacteria</taxon>
        <taxon>Bacillati</taxon>
        <taxon>Actinomycetota</taxon>
        <taxon>Actinomycetes</taxon>
        <taxon>Mycobacteriales</taxon>
        <taxon>Mycobacteriaceae</taxon>
        <taxon>Mycolicibacter</taxon>
    </lineage>
</organism>
<dbReference type="Pfam" id="PF01243">
    <property type="entry name" value="PNPOx_N"/>
    <property type="match status" value="1"/>
</dbReference>
<dbReference type="InterPro" id="IPR019965">
    <property type="entry name" value="PPOX_F420-dep_Rv2061_put"/>
</dbReference>
<dbReference type="GO" id="GO:0005829">
    <property type="term" value="C:cytosol"/>
    <property type="evidence" value="ECO:0007669"/>
    <property type="project" value="TreeGrafter"/>
</dbReference>
<evidence type="ECO:0000313" key="4">
    <source>
        <dbReference type="EMBL" id="ORA00454.1"/>
    </source>
</evidence>